<evidence type="ECO:0000313" key="1">
    <source>
        <dbReference type="EMBL" id="CCF86040.1"/>
    </source>
</evidence>
<evidence type="ECO:0000313" key="2">
    <source>
        <dbReference type="Proteomes" id="UP000004221"/>
    </source>
</evidence>
<dbReference type="EMBL" id="CAGS01000646">
    <property type="protein sequence ID" value="CCF86040.1"/>
    <property type="molecule type" value="Genomic_DNA"/>
</dbReference>
<proteinExistence type="predicted"/>
<keyword evidence="2" id="KW-1185">Reference proteome</keyword>
<organism evidence="1 2">
    <name type="scientific">Nitrolancea hollandica Lb</name>
    <dbReference type="NCBI Taxonomy" id="1129897"/>
    <lineage>
        <taxon>Bacteria</taxon>
        <taxon>Pseudomonadati</taxon>
        <taxon>Thermomicrobiota</taxon>
        <taxon>Thermomicrobia</taxon>
        <taxon>Sphaerobacterales</taxon>
        <taxon>Sphaerobacterineae</taxon>
        <taxon>Sphaerobacteraceae</taxon>
        <taxon>Nitrolancea</taxon>
    </lineage>
</organism>
<gene>
    <name evidence="1" type="ORF">NITHO_6800001</name>
</gene>
<protein>
    <submittedName>
        <fullName evidence="1">Uncharacterized protein</fullName>
    </submittedName>
</protein>
<accession>I4EMX7</accession>
<sequence>MLYTNQFENVTQLVKMLYTNI</sequence>
<comment type="caution">
    <text evidence="1">The sequence shown here is derived from an EMBL/GenBank/DDBJ whole genome shotgun (WGS) entry which is preliminary data.</text>
</comment>
<name>I4EMX7_9BACT</name>
<dbReference type="Proteomes" id="UP000004221">
    <property type="component" value="Unassembled WGS sequence"/>
</dbReference>
<dbReference type="AlphaFoldDB" id="I4EMX7"/>
<reference evidence="1 2" key="1">
    <citation type="journal article" date="2012" name="ISME J.">
        <title>Nitrification expanded: discovery, physiology and genomics of a nitrite-oxidizing bacterium from the phylum Chloroflexi.</title>
        <authorList>
            <person name="Sorokin D.Y."/>
            <person name="Lucker S."/>
            <person name="Vejmelkova D."/>
            <person name="Kostrikina N.A."/>
            <person name="Kleerebezem R."/>
            <person name="Rijpstra W.I."/>
            <person name="Damste J.S."/>
            <person name="Le Paslier D."/>
            <person name="Muyzer G."/>
            <person name="Wagner M."/>
            <person name="van Loosdrecht M.C."/>
            <person name="Daims H."/>
        </authorList>
    </citation>
    <scope>NUCLEOTIDE SEQUENCE [LARGE SCALE GENOMIC DNA]</scope>
    <source>
        <strain evidence="2">none</strain>
    </source>
</reference>